<proteinExistence type="inferred from homology"/>
<feature type="transmembrane region" description="Helical" evidence="4">
    <location>
        <begin position="6"/>
        <end position="30"/>
    </location>
</feature>
<dbReference type="Pfam" id="PF00114">
    <property type="entry name" value="Pilin"/>
    <property type="match status" value="1"/>
</dbReference>
<dbReference type="PROSITE" id="PS00409">
    <property type="entry name" value="PROKAR_NTER_METHYL"/>
    <property type="match status" value="1"/>
</dbReference>
<keyword evidence="4" id="KW-1133">Transmembrane helix</keyword>
<dbReference type="InterPro" id="IPR001082">
    <property type="entry name" value="Pilin"/>
</dbReference>
<comment type="caution">
    <text evidence="5">The sequence shown here is derived from an EMBL/GenBank/DDBJ whole genome shotgun (WGS) entry which is preliminary data.</text>
</comment>
<accession>A0AA42M944</accession>
<evidence type="ECO:0000256" key="1">
    <source>
        <dbReference type="ARBA" id="ARBA00005233"/>
    </source>
</evidence>
<keyword evidence="2" id="KW-0488">Methylation</keyword>
<organism evidence="5 6">
    <name type="scientific">Acinetobacter johnsonii</name>
    <dbReference type="NCBI Taxonomy" id="40214"/>
    <lineage>
        <taxon>Bacteria</taxon>
        <taxon>Pseudomonadati</taxon>
        <taxon>Pseudomonadota</taxon>
        <taxon>Gammaproteobacteria</taxon>
        <taxon>Moraxellales</taxon>
        <taxon>Moraxellaceae</taxon>
        <taxon>Acinetobacter</taxon>
    </lineage>
</organism>
<keyword evidence="4" id="KW-0472">Membrane</keyword>
<dbReference type="EMBL" id="JAOCCL010000011">
    <property type="protein sequence ID" value="MDH0826075.1"/>
    <property type="molecule type" value="Genomic_DNA"/>
</dbReference>
<evidence type="ECO:0000256" key="3">
    <source>
        <dbReference type="RuleBase" id="RU000389"/>
    </source>
</evidence>
<dbReference type="GO" id="GO:0009289">
    <property type="term" value="C:pilus"/>
    <property type="evidence" value="ECO:0007669"/>
    <property type="project" value="InterPro"/>
</dbReference>
<dbReference type="PANTHER" id="PTHR30093:SF34">
    <property type="entry name" value="PREPILIN PEPTIDASE-DEPENDENT PROTEIN D"/>
    <property type="match status" value="1"/>
</dbReference>
<protein>
    <submittedName>
        <fullName evidence="5">Pilin</fullName>
    </submittedName>
</protein>
<dbReference type="InterPro" id="IPR045584">
    <property type="entry name" value="Pilin-like"/>
</dbReference>
<dbReference type="AlphaFoldDB" id="A0AA42M944"/>
<dbReference type="NCBIfam" id="TIGR02532">
    <property type="entry name" value="IV_pilin_GFxxxE"/>
    <property type="match status" value="1"/>
</dbReference>
<evidence type="ECO:0000313" key="6">
    <source>
        <dbReference type="Proteomes" id="UP001160116"/>
    </source>
</evidence>
<evidence type="ECO:0000256" key="4">
    <source>
        <dbReference type="SAM" id="Phobius"/>
    </source>
</evidence>
<dbReference type="SUPFAM" id="SSF54523">
    <property type="entry name" value="Pili subunits"/>
    <property type="match status" value="1"/>
</dbReference>
<comment type="similarity">
    <text evidence="1 3">Belongs to the N-Me-Phe pilin family.</text>
</comment>
<dbReference type="GO" id="GO:0007155">
    <property type="term" value="P:cell adhesion"/>
    <property type="evidence" value="ECO:0007669"/>
    <property type="project" value="InterPro"/>
</dbReference>
<dbReference type="Pfam" id="PF07963">
    <property type="entry name" value="N_methyl"/>
    <property type="match status" value="1"/>
</dbReference>
<sequence length="159" mass="16124">MNVQKGFTLIELMIVVAIIGILAAVAIPAYQDYTKRAKVTEGIALASAAKTTVVENSASAAKYSLGYSAPTATKDVTSVLINDANGQITVTYNAPVQAGGTIILRPYTGLPTAPVALPASTTAYTPPATQINWACGAAGATAPAVAGTLQSKLAPSNCR</sequence>
<evidence type="ECO:0000313" key="5">
    <source>
        <dbReference type="EMBL" id="MDH0826075.1"/>
    </source>
</evidence>
<dbReference type="RefSeq" id="WP_279678847.1">
    <property type="nucleotide sequence ID" value="NZ_JAOCCL010000011.1"/>
</dbReference>
<keyword evidence="3" id="KW-0281">Fimbrium</keyword>
<dbReference type="Proteomes" id="UP001160116">
    <property type="component" value="Unassembled WGS sequence"/>
</dbReference>
<evidence type="ECO:0000256" key="2">
    <source>
        <dbReference type="ARBA" id="ARBA00022481"/>
    </source>
</evidence>
<dbReference type="Gene3D" id="3.30.700.10">
    <property type="entry name" value="Glycoprotein, Type 4 Pilin"/>
    <property type="match status" value="1"/>
</dbReference>
<reference evidence="5" key="1">
    <citation type="submission" date="2022-09" db="EMBL/GenBank/DDBJ databases">
        <title>Intensive care unit water sources are persistently colonized with multi-drug resistant bacteria and are the site of extensive horizontal gene transfer of antibiotic resistance genes.</title>
        <authorList>
            <person name="Diorio-Toth L."/>
        </authorList>
    </citation>
    <scope>NUCLEOTIDE SEQUENCE</scope>
    <source>
        <strain evidence="5">GD03885</strain>
    </source>
</reference>
<gene>
    <name evidence="5" type="ORF">N5C97_06125</name>
</gene>
<keyword evidence="4" id="KW-0812">Transmembrane</keyword>
<dbReference type="InterPro" id="IPR012902">
    <property type="entry name" value="N_methyl_site"/>
</dbReference>
<name>A0AA42M944_ACIJO</name>
<dbReference type="PANTHER" id="PTHR30093">
    <property type="entry name" value="GENERAL SECRETION PATHWAY PROTEIN G"/>
    <property type="match status" value="1"/>
</dbReference>